<name>A0A1Y6H3T0_9XANT</name>
<dbReference type="KEGG" id="xfr:BER92_17875"/>
<reference evidence="1 3" key="2">
    <citation type="submission" date="2017-05" db="EMBL/GenBank/DDBJ databases">
        <authorList>
            <person name="Blom J."/>
        </authorList>
    </citation>
    <scope>NUCLEOTIDE SEQUENCE [LARGE SCALE GENOMIC DNA]</scope>
    <source>
        <strain evidence="1">PD885</strain>
    </source>
</reference>
<evidence type="ECO:0000313" key="1">
    <source>
        <dbReference type="EMBL" id="SMQ97588.1"/>
    </source>
</evidence>
<accession>A0A1Y6H3T0</accession>
<evidence type="ECO:0000313" key="4">
    <source>
        <dbReference type="Proteomes" id="UP000195953"/>
    </source>
</evidence>
<protein>
    <submittedName>
        <fullName evidence="2">Lipase</fullName>
    </submittedName>
</protein>
<organism evidence="2 4">
    <name type="scientific">Xanthomonas fragariae</name>
    <dbReference type="NCBI Taxonomy" id="48664"/>
    <lineage>
        <taxon>Bacteria</taxon>
        <taxon>Pseudomonadati</taxon>
        <taxon>Pseudomonadota</taxon>
        <taxon>Gammaproteobacteria</taxon>
        <taxon>Lysobacterales</taxon>
        <taxon>Lysobacteraceae</taxon>
        <taxon>Xanthomonas</taxon>
    </lineage>
</organism>
<keyword evidence="3" id="KW-1185">Reference proteome</keyword>
<dbReference type="EMBL" id="LT853882">
    <property type="protein sequence ID" value="SMQ97588.1"/>
    <property type="molecule type" value="Genomic_DNA"/>
</dbReference>
<dbReference type="AlphaFoldDB" id="A0A1Y6H3T0"/>
<evidence type="ECO:0000313" key="2">
    <source>
        <dbReference type="EMBL" id="SMR04950.1"/>
    </source>
</evidence>
<reference evidence="2 4" key="1">
    <citation type="submission" date="2017-05" db="EMBL/GenBank/DDBJ databases">
        <authorList>
            <person name="Song R."/>
            <person name="Chenine A.L."/>
            <person name="Ruprecht R.M."/>
        </authorList>
    </citation>
    <scope>NUCLEOTIDE SEQUENCE [LARGE SCALE GENOMIC DNA]</scope>
    <source>
        <strain evidence="2">PD5205</strain>
    </source>
</reference>
<evidence type="ECO:0000313" key="3">
    <source>
        <dbReference type="Proteomes" id="UP000195877"/>
    </source>
</evidence>
<dbReference type="Proteomes" id="UP000195953">
    <property type="component" value="Chromosome 1"/>
</dbReference>
<dbReference type="eggNOG" id="COG1073">
    <property type="taxonomic scope" value="Bacteria"/>
</dbReference>
<proteinExistence type="predicted"/>
<dbReference type="STRING" id="48664.BER92_17875"/>
<gene>
    <name evidence="2" type="ORF">PD5205_03676</name>
    <name evidence="1" type="ORF">PD885_00318</name>
</gene>
<sequence length="74" mass="8489">MRLGLTDLVLDDSLPGIDQLKAYFQLGFYRDFASNPGDPFRKDLVRNDLLDWAPQTPTLLFASSNRAITRSRMR</sequence>
<dbReference type="EMBL" id="LT853885">
    <property type="protein sequence ID" value="SMR04950.1"/>
    <property type="molecule type" value="Genomic_DNA"/>
</dbReference>
<dbReference type="Proteomes" id="UP000195877">
    <property type="component" value="Chromosome 1"/>
</dbReference>